<dbReference type="KEGG" id="sesp:BN6_22640"/>
<evidence type="ECO:0000313" key="3">
    <source>
        <dbReference type="Proteomes" id="UP000006281"/>
    </source>
</evidence>
<keyword evidence="3" id="KW-1185">Reference proteome</keyword>
<feature type="signal peptide" evidence="1">
    <location>
        <begin position="1"/>
        <end position="25"/>
    </location>
</feature>
<name>K0JQH9_SACES</name>
<proteinExistence type="predicted"/>
<accession>K0JQH9</accession>
<dbReference type="RefSeq" id="WP_015099697.1">
    <property type="nucleotide sequence ID" value="NC_019673.1"/>
</dbReference>
<keyword evidence="1" id="KW-0732">Signal</keyword>
<evidence type="ECO:0000313" key="2">
    <source>
        <dbReference type="EMBL" id="CCH29585.1"/>
    </source>
</evidence>
<dbReference type="HOGENOM" id="CLU_2331975_0_0_11"/>
<feature type="chain" id="PRO_5003833792" evidence="1">
    <location>
        <begin position="26"/>
        <end position="98"/>
    </location>
</feature>
<reference evidence="2 3" key="1">
    <citation type="journal article" date="2012" name="BMC Genomics">
        <title>Complete genome sequence of Saccharothrix espanaensis DSM 44229T and comparison to the other completely sequenced Pseudonocardiaceae.</title>
        <authorList>
            <person name="Strobel T."/>
            <person name="Al-Dilaimi A."/>
            <person name="Blom J."/>
            <person name="Gessner A."/>
            <person name="Kalinowski J."/>
            <person name="Luzhetska M."/>
            <person name="Puhler A."/>
            <person name="Szczepanowski R."/>
            <person name="Bechthold A."/>
            <person name="Ruckert C."/>
        </authorList>
    </citation>
    <scope>NUCLEOTIDE SEQUENCE [LARGE SCALE GENOMIC DNA]</scope>
    <source>
        <strain evidence="3">ATCC 51144 / DSM 44229 / JCM 9112 / NBRC 15066 / NRRL 15764</strain>
    </source>
</reference>
<dbReference type="EMBL" id="HE804045">
    <property type="protein sequence ID" value="CCH29585.1"/>
    <property type="molecule type" value="Genomic_DNA"/>
</dbReference>
<dbReference type="AlphaFoldDB" id="K0JQH9"/>
<dbReference type="PATRIC" id="fig|1179773.3.peg.2258"/>
<gene>
    <name evidence="2" type="ordered locus">BN6_22640</name>
</gene>
<organism evidence="2 3">
    <name type="scientific">Saccharothrix espanaensis (strain ATCC 51144 / DSM 44229 / JCM 9112 / NBRC 15066 / NRRL 15764)</name>
    <dbReference type="NCBI Taxonomy" id="1179773"/>
    <lineage>
        <taxon>Bacteria</taxon>
        <taxon>Bacillati</taxon>
        <taxon>Actinomycetota</taxon>
        <taxon>Actinomycetes</taxon>
        <taxon>Pseudonocardiales</taxon>
        <taxon>Pseudonocardiaceae</taxon>
        <taxon>Saccharothrix</taxon>
    </lineage>
</organism>
<evidence type="ECO:0000256" key="1">
    <source>
        <dbReference type="SAM" id="SignalP"/>
    </source>
</evidence>
<sequence>MIGKAIGVGLAAVFATAALVTPAQAGPSHWSCRSVPAGYTYTMVRADVGCEPLYYVTLPETGLWACTVPAGFTYTATRNGYSCAYTPTPSTQYLLAKL</sequence>
<dbReference type="Proteomes" id="UP000006281">
    <property type="component" value="Chromosome"/>
</dbReference>
<dbReference type="BioCyc" id="SESP1179773:BN6_RS11015-MONOMER"/>
<protein>
    <submittedName>
        <fullName evidence="2">Putative secreted protein</fullName>
    </submittedName>
</protein>